<evidence type="ECO:0000313" key="2">
    <source>
        <dbReference type="EMBL" id="GAA0724701.1"/>
    </source>
</evidence>
<keyword evidence="3" id="KW-1185">Reference proteome</keyword>
<protein>
    <submittedName>
        <fullName evidence="2">Uncharacterized protein</fullName>
    </submittedName>
</protein>
<keyword evidence="1" id="KW-0472">Membrane</keyword>
<keyword evidence="1" id="KW-0812">Transmembrane</keyword>
<feature type="transmembrane region" description="Helical" evidence="1">
    <location>
        <begin position="103"/>
        <end position="121"/>
    </location>
</feature>
<proteinExistence type="predicted"/>
<reference evidence="3" key="1">
    <citation type="journal article" date="2019" name="Int. J. Syst. Evol. Microbiol.">
        <title>The Global Catalogue of Microorganisms (GCM) 10K type strain sequencing project: providing services to taxonomists for standard genome sequencing and annotation.</title>
        <authorList>
            <consortium name="The Broad Institute Genomics Platform"/>
            <consortium name="The Broad Institute Genome Sequencing Center for Infectious Disease"/>
            <person name="Wu L."/>
            <person name="Ma J."/>
        </authorList>
    </citation>
    <scope>NUCLEOTIDE SEQUENCE [LARGE SCALE GENOMIC DNA]</scope>
    <source>
        <strain evidence="3">JCM 15974</strain>
    </source>
</reference>
<sequence>MNLDPHTVISKKKLKVNLNLITYGIYLLIMVFIIIKVGLICYRNGNIFVAHLVPDDKDFCLRVNNVLLIGYYLINIGYAVITLSDWTTVISISQMIESLSKNTAIIVCILAVLHYFNLFWITKFIKNIK</sequence>
<organism evidence="2 3">
    <name type="scientific">Aquimarina litoralis</name>
    <dbReference type="NCBI Taxonomy" id="584605"/>
    <lineage>
        <taxon>Bacteria</taxon>
        <taxon>Pseudomonadati</taxon>
        <taxon>Bacteroidota</taxon>
        <taxon>Flavobacteriia</taxon>
        <taxon>Flavobacteriales</taxon>
        <taxon>Flavobacteriaceae</taxon>
        <taxon>Aquimarina</taxon>
    </lineage>
</organism>
<gene>
    <name evidence="2" type="ORF">GCM10009430_29360</name>
</gene>
<dbReference type="Proteomes" id="UP001501758">
    <property type="component" value="Unassembled WGS sequence"/>
</dbReference>
<feature type="transmembrane region" description="Helical" evidence="1">
    <location>
        <begin position="20"/>
        <end position="42"/>
    </location>
</feature>
<comment type="caution">
    <text evidence="2">The sequence shown here is derived from an EMBL/GenBank/DDBJ whole genome shotgun (WGS) entry which is preliminary data.</text>
</comment>
<dbReference type="EMBL" id="BAAAGE010000003">
    <property type="protein sequence ID" value="GAA0724701.1"/>
    <property type="molecule type" value="Genomic_DNA"/>
</dbReference>
<evidence type="ECO:0000256" key="1">
    <source>
        <dbReference type="SAM" id="Phobius"/>
    </source>
</evidence>
<name>A0ABP3U5H7_9FLAO</name>
<keyword evidence="1" id="KW-1133">Transmembrane helix</keyword>
<accession>A0ABP3U5H7</accession>
<evidence type="ECO:0000313" key="3">
    <source>
        <dbReference type="Proteomes" id="UP001501758"/>
    </source>
</evidence>
<feature type="transmembrane region" description="Helical" evidence="1">
    <location>
        <begin position="63"/>
        <end position="83"/>
    </location>
</feature>